<evidence type="ECO:0008006" key="4">
    <source>
        <dbReference type="Google" id="ProtNLM"/>
    </source>
</evidence>
<proteinExistence type="predicted"/>
<keyword evidence="2" id="KW-0663">Pyridoxal phosphate</keyword>
<feature type="non-terminal residue" evidence="3">
    <location>
        <position position="267"/>
    </location>
</feature>
<feature type="non-terminal residue" evidence="3">
    <location>
        <position position="1"/>
    </location>
</feature>
<evidence type="ECO:0000256" key="1">
    <source>
        <dbReference type="ARBA" id="ARBA00001933"/>
    </source>
</evidence>
<dbReference type="SUPFAM" id="SSF53383">
    <property type="entry name" value="PLP-dependent transferases"/>
    <property type="match status" value="1"/>
</dbReference>
<protein>
    <recommendedName>
        <fullName evidence="4">Aminotransferase class V domain-containing protein</fullName>
    </recommendedName>
</protein>
<gene>
    <name evidence="3" type="ORF">METZ01_LOCUS271841</name>
</gene>
<dbReference type="InterPro" id="IPR015421">
    <property type="entry name" value="PyrdxlP-dep_Trfase_major"/>
</dbReference>
<evidence type="ECO:0000313" key="3">
    <source>
        <dbReference type="EMBL" id="SVC18987.1"/>
    </source>
</evidence>
<dbReference type="InterPro" id="IPR015424">
    <property type="entry name" value="PyrdxlP-dep_Trfase"/>
</dbReference>
<reference evidence="3" key="1">
    <citation type="submission" date="2018-05" db="EMBL/GenBank/DDBJ databases">
        <authorList>
            <person name="Lanie J.A."/>
            <person name="Ng W.-L."/>
            <person name="Kazmierczak K.M."/>
            <person name="Andrzejewski T.M."/>
            <person name="Davidsen T.M."/>
            <person name="Wayne K.J."/>
            <person name="Tettelin H."/>
            <person name="Glass J.I."/>
            <person name="Rusch D."/>
            <person name="Podicherti R."/>
            <person name="Tsui H.-C.T."/>
            <person name="Winkler M.E."/>
        </authorList>
    </citation>
    <scope>NUCLEOTIDE SEQUENCE</scope>
</reference>
<accession>A0A382K7F9</accession>
<sequence length="267" mass="28951">VRTNRRNFLTGLGVTLPLSSALGKNPFTKKADRTTNHFKELSVPSFINAIGPYSSLGGAEMWPEVIEAMDYAINHKIRVSELHDAVGKRIAELLGTESAMVSAGATSAIILGTAACMTMGDEVKMERLPNTSGMPNEVIILKSHRYLYDRSIKAPGARLIEVETADDIRAAINDKTAMMFYLLNRPEKQKVRLAEYVALAKEFDIPSFCDAATTVPPISNIFDTVDAGFDLICYSGGKGLRGPYSAGLLMGRADLVSIARLNGSPNH</sequence>
<dbReference type="PANTHER" id="PTHR32328:SF0">
    <property type="entry name" value="L-SERYL-TRNA(SEC) SELENIUM TRANSFERASE"/>
    <property type="match status" value="1"/>
</dbReference>
<name>A0A382K7F9_9ZZZZ</name>
<organism evidence="3">
    <name type="scientific">marine metagenome</name>
    <dbReference type="NCBI Taxonomy" id="408172"/>
    <lineage>
        <taxon>unclassified sequences</taxon>
        <taxon>metagenomes</taxon>
        <taxon>ecological metagenomes</taxon>
    </lineage>
</organism>
<dbReference type="Gene3D" id="3.40.640.10">
    <property type="entry name" value="Type I PLP-dependent aspartate aminotransferase-like (Major domain)"/>
    <property type="match status" value="1"/>
</dbReference>
<dbReference type="GO" id="GO:0004125">
    <property type="term" value="F:L-seryl-tRNA(Sec) selenium transferase activity"/>
    <property type="evidence" value="ECO:0007669"/>
    <property type="project" value="TreeGrafter"/>
</dbReference>
<dbReference type="AlphaFoldDB" id="A0A382K7F9"/>
<dbReference type="EMBL" id="UINC01078170">
    <property type="protein sequence ID" value="SVC18987.1"/>
    <property type="molecule type" value="Genomic_DNA"/>
</dbReference>
<dbReference type="PANTHER" id="PTHR32328">
    <property type="entry name" value="L-SERYL-TRNA(SEC) SELENIUM TRANSFERASE"/>
    <property type="match status" value="1"/>
</dbReference>
<comment type="cofactor">
    <cofactor evidence="1">
        <name>pyridoxal 5'-phosphate</name>
        <dbReference type="ChEBI" id="CHEBI:597326"/>
    </cofactor>
</comment>
<dbReference type="Pfam" id="PF03841">
    <property type="entry name" value="SelA"/>
    <property type="match status" value="1"/>
</dbReference>
<evidence type="ECO:0000256" key="2">
    <source>
        <dbReference type="ARBA" id="ARBA00022898"/>
    </source>
</evidence>
<dbReference type="InterPro" id="IPR018319">
    <property type="entry name" value="SelA-like"/>
</dbReference>